<name>A0A1M5PQH1_STRHI</name>
<accession>A0A1M5PQH1</accession>
<evidence type="ECO:0000313" key="3">
    <source>
        <dbReference type="Proteomes" id="UP000184501"/>
    </source>
</evidence>
<protein>
    <recommendedName>
        <fullName evidence="4">L-2-amino-thiazoline-4-carboxylic acid hydrolase</fullName>
    </recommendedName>
</protein>
<evidence type="ECO:0008006" key="4">
    <source>
        <dbReference type="Google" id="ProtNLM"/>
    </source>
</evidence>
<sequence length="180" mass="19249">MAEDTPDPVPTAIRHATERLRRYHRLRALHGASHARELMVREETANQAATLGPLLGADTLATGFARAVPILASLGLVVDFVDVSTGDEDAALELMITCTCLRAAEELGAAEREPVLCDVELAAACRALPVLSAQVLARQTDGRPCCVFRYARRRDANPGVASDPAVDGTHSDQGRGDHDE</sequence>
<dbReference type="Proteomes" id="UP000184501">
    <property type="component" value="Unassembled WGS sequence"/>
</dbReference>
<reference evidence="2 3" key="1">
    <citation type="submission" date="2016-11" db="EMBL/GenBank/DDBJ databases">
        <authorList>
            <person name="Jaros S."/>
            <person name="Januszkiewicz K."/>
            <person name="Wedrychowicz H."/>
        </authorList>
    </citation>
    <scope>NUCLEOTIDE SEQUENCE [LARGE SCALE GENOMIC DNA]</scope>
    <source>
        <strain evidence="2 3">DSM 44523</strain>
    </source>
</reference>
<dbReference type="STRING" id="2017.SAMN05444320_11934"/>
<feature type="compositionally biased region" description="Basic and acidic residues" evidence="1">
    <location>
        <begin position="169"/>
        <end position="180"/>
    </location>
</feature>
<dbReference type="AlphaFoldDB" id="A0A1M5PQH1"/>
<dbReference type="EMBL" id="FQVN01000019">
    <property type="protein sequence ID" value="SHH03984.1"/>
    <property type="molecule type" value="Genomic_DNA"/>
</dbReference>
<keyword evidence="3" id="KW-1185">Reference proteome</keyword>
<proteinExistence type="predicted"/>
<gene>
    <name evidence="2" type="ORF">SAMN05444320_11934</name>
</gene>
<feature type="region of interest" description="Disordered" evidence="1">
    <location>
        <begin position="158"/>
        <end position="180"/>
    </location>
</feature>
<evidence type="ECO:0000256" key="1">
    <source>
        <dbReference type="SAM" id="MobiDB-lite"/>
    </source>
</evidence>
<evidence type="ECO:0000313" key="2">
    <source>
        <dbReference type="EMBL" id="SHH03984.1"/>
    </source>
</evidence>
<organism evidence="2 3">
    <name type="scientific">Streptoalloteichus hindustanus</name>
    <dbReference type="NCBI Taxonomy" id="2017"/>
    <lineage>
        <taxon>Bacteria</taxon>
        <taxon>Bacillati</taxon>
        <taxon>Actinomycetota</taxon>
        <taxon>Actinomycetes</taxon>
        <taxon>Pseudonocardiales</taxon>
        <taxon>Pseudonocardiaceae</taxon>
        <taxon>Streptoalloteichus</taxon>
    </lineage>
</organism>